<dbReference type="GO" id="GO:0015920">
    <property type="term" value="P:lipopolysaccharide transport"/>
    <property type="evidence" value="ECO:0007669"/>
    <property type="project" value="InterPro"/>
</dbReference>
<accession>E8LIZ8</accession>
<feature type="chain" id="PRO_5009011157" description="LPS-assembly protein LptD" evidence="4">
    <location>
        <begin position="31"/>
        <end position="862"/>
    </location>
</feature>
<dbReference type="HAMAP" id="MF_01411">
    <property type="entry name" value="LPS_assembly_LptD"/>
    <property type="match status" value="1"/>
</dbReference>
<dbReference type="Pfam" id="PF03968">
    <property type="entry name" value="LptD_N"/>
    <property type="match status" value="1"/>
</dbReference>
<keyword evidence="3 4" id="KW-0998">Cell outer membrane</keyword>
<evidence type="ECO:0000256" key="4">
    <source>
        <dbReference type="HAMAP-Rule" id="MF_01411"/>
    </source>
</evidence>
<protein>
    <recommendedName>
        <fullName evidence="4">LPS-assembly protein LptD</fullName>
    </recommendedName>
</protein>
<evidence type="ECO:0000259" key="6">
    <source>
        <dbReference type="Pfam" id="PF04453"/>
    </source>
</evidence>
<dbReference type="RefSeq" id="WP_009142886.1">
    <property type="nucleotide sequence ID" value="NZ_GL830968.1"/>
</dbReference>
<organism evidence="7 8">
    <name type="scientific">Succinatimonas hippei (strain DSM 22608 / JCM 16073 / KCTC 15190 / YIT 12066)</name>
    <dbReference type="NCBI Taxonomy" id="762983"/>
    <lineage>
        <taxon>Bacteria</taxon>
        <taxon>Pseudomonadati</taxon>
        <taxon>Pseudomonadota</taxon>
        <taxon>Gammaproteobacteria</taxon>
        <taxon>Aeromonadales</taxon>
        <taxon>Succinivibrionaceae</taxon>
        <taxon>Succinatimonas</taxon>
    </lineage>
</organism>
<evidence type="ECO:0000256" key="3">
    <source>
        <dbReference type="ARBA" id="ARBA00023237"/>
    </source>
</evidence>
<comment type="similarity">
    <text evidence="4">Belongs to the LptD family.</text>
</comment>
<name>E8LIZ8_SUCHY</name>
<dbReference type="Pfam" id="PF04453">
    <property type="entry name" value="LptD"/>
    <property type="match status" value="1"/>
</dbReference>
<dbReference type="HOGENOM" id="CLU_009039_0_0_6"/>
<gene>
    <name evidence="4" type="primary">lptD</name>
    <name evidence="7" type="ORF">HMPREF9444_00671</name>
</gene>
<keyword evidence="2 4" id="KW-0472">Membrane</keyword>
<evidence type="ECO:0000256" key="2">
    <source>
        <dbReference type="ARBA" id="ARBA00023136"/>
    </source>
</evidence>
<keyword evidence="1 4" id="KW-0732">Signal</keyword>
<dbReference type="Gene3D" id="2.60.450.10">
    <property type="entry name" value="Lipopolysaccharide (LPS) transport protein A like domain"/>
    <property type="match status" value="1"/>
</dbReference>
<evidence type="ECO:0000259" key="5">
    <source>
        <dbReference type="Pfam" id="PF03968"/>
    </source>
</evidence>
<reference evidence="7 8" key="1">
    <citation type="submission" date="2011-01" db="EMBL/GenBank/DDBJ databases">
        <authorList>
            <person name="Weinstock G."/>
            <person name="Sodergren E."/>
            <person name="Clifton S."/>
            <person name="Fulton L."/>
            <person name="Fulton B."/>
            <person name="Courtney L."/>
            <person name="Fronick C."/>
            <person name="Harrison M."/>
            <person name="Strong C."/>
            <person name="Farmer C."/>
            <person name="Delahaunty K."/>
            <person name="Markovic C."/>
            <person name="Hall O."/>
            <person name="Minx P."/>
            <person name="Tomlinson C."/>
            <person name="Mitreva M."/>
            <person name="Hou S."/>
            <person name="Chen J."/>
            <person name="Wollam A."/>
            <person name="Pepin K.H."/>
            <person name="Johnson M."/>
            <person name="Bhonagiri V."/>
            <person name="Zhang X."/>
            <person name="Suruliraj S."/>
            <person name="Warren W."/>
            <person name="Chinwalla A."/>
            <person name="Mardis E.R."/>
            <person name="Wilson R.K."/>
        </authorList>
    </citation>
    <scope>NUCLEOTIDE SEQUENCE [LARGE SCALE GENOMIC DNA]</scope>
    <source>
        <strain evidence="8">DSM 22608 / JCM 16073 / KCTC 15190 / YIT 12066</strain>
    </source>
</reference>
<dbReference type="Proteomes" id="UP000018458">
    <property type="component" value="Unassembled WGS sequence"/>
</dbReference>
<evidence type="ECO:0000256" key="1">
    <source>
        <dbReference type="ARBA" id="ARBA00022729"/>
    </source>
</evidence>
<comment type="function">
    <text evidence="4">Together with LptE, is involved in the assembly of lipopolysaccharide (LPS) at the surface of the outer membrane.</text>
</comment>
<dbReference type="GO" id="GO:0043165">
    <property type="term" value="P:Gram-negative-bacterium-type cell outer membrane assembly"/>
    <property type="evidence" value="ECO:0007669"/>
    <property type="project" value="UniProtKB-UniRule"/>
</dbReference>
<dbReference type="GO" id="GO:1990351">
    <property type="term" value="C:transporter complex"/>
    <property type="evidence" value="ECO:0007669"/>
    <property type="project" value="TreeGrafter"/>
</dbReference>
<dbReference type="AlphaFoldDB" id="E8LIZ8"/>
<dbReference type="eggNOG" id="COG1452">
    <property type="taxonomic scope" value="Bacteria"/>
</dbReference>
<comment type="caution">
    <text evidence="7">The sequence shown here is derived from an EMBL/GenBank/DDBJ whole genome shotgun (WGS) entry which is preliminary data.</text>
</comment>
<evidence type="ECO:0000313" key="8">
    <source>
        <dbReference type="Proteomes" id="UP000018458"/>
    </source>
</evidence>
<dbReference type="InterPro" id="IPR005653">
    <property type="entry name" value="OstA-like_N"/>
</dbReference>
<feature type="domain" description="LptD C-terminal" evidence="6">
    <location>
        <begin position="380"/>
        <end position="768"/>
    </location>
</feature>
<dbReference type="GO" id="GO:0009279">
    <property type="term" value="C:cell outer membrane"/>
    <property type="evidence" value="ECO:0007669"/>
    <property type="project" value="UniProtKB-SubCell"/>
</dbReference>
<feature type="domain" description="Organic solvent tolerance-like N-terminal" evidence="5">
    <location>
        <begin position="135"/>
        <end position="243"/>
    </location>
</feature>
<evidence type="ECO:0000313" key="7">
    <source>
        <dbReference type="EMBL" id="EFY07529.1"/>
    </source>
</evidence>
<dbReference type="PANTHER" id="PTHR30189">
    <property type="entry name" value="LPS-ASSEMBLY PROTEIN"/>
    <property type="match status" value="1"/>
</dbReference>
<feature type="signal peptide" evidence="4">
    <location>
        <begin position="1"/>
        <end position="30"/>
    </location>
</feature>
<dbReference type="InterPro" id="IPR020889">
    <property type="entry name" value="LipoPS_assembly_LptD"/>
</dbReference>
<proteinExistence type="inferred from homology"/>
<dbReference type="EMBL" id="AEVO01000031">
    <property type="protein sequence ID" value="EFY07529.1"/>
    <property type="molecule type" value="Genomic_DNA"/>
</dbReference>
<dbReference type="InterPro" id="IPR007543">
    <property type="entry name" value="LptD_C"/>
</dbReference>
<comment type="subunit">
    <text evidence="4">Component of the lipopolysaccharide transport and assembly complex. Interacts with LptE and LptA.</text>
</comment>
<dbReference type="PANTHER" id="PTHR30189:SF1">
    <property type="entry name" value="LPS-ASSEMBLY PROTEIN LPTD"/>
    <property type="match status" value="1"/>
</dbReference>
<sequence precursor="true">MARIKRKSVVLSAVAAAVALALYAPCHSFANDDTESFNVKTEVKETTAQRHLRLTSSLATDTIMVMQENSSQKYLQNRHFGDSATFPLRLFAKLEKNPWRPAPFMPILERDLECFYGVPSYRVPQDYDVNTTPINVTADTLQGTIDQNLLYKGNVVITQADVTLNADSTEYDQNSTTLTSTGNVLYKAPTYTLSTKKQVTSNLSSNITTVQNAGYILNGSVGSGTAEHLQIDDANKTANIDGFTFTGCPPDDKVWEVTAGDVELIQGESFGEAHNATLRVKGVPVFWTPYINFPISNKRKSGLLYPSMSYSSSKGFDYAQPIYFNIAPNYDYTFTPRVMGFRGAMLQNEFRYMPFAGTRGEITFDFLPNDRRWDLAGDNHQRWMFGIKHFSGFLNNDLTFNIDYKRVKPHDYDYLSDIGSDNAHVTDNHLVQTFRSAYNKEKYDVSLELRKYQSLLPDYASVIKPFSMLPQLKASYYDTYGNLFLRTDGEFTYFNAPNENQYHNFGASRFHLEPSAKYLIYNNRGTELSAGGRLFLTHYEQGDLNDLPSRYRNQLGFTSFDDSVNRALYLIEVRGKTTFERKVFDLRHTQTFEPEIQYRYIPYKNQDHIGLYDTTDRLEDYYSNFSFRHFAGIDRIADTNAITVGVTSRILDPHDREMYRVALSQTYSFVPTRVTLNPSDPINRYPSSPLSVSIDASPIEPLTMHAMASYDNETNEVTAWNAMSEYATRDGFKAQISYRFAQDGNRTLDSRYVDLKQIGLQLVYPITPDFKIIGAMYRDLEQAENIDRKIALRYEDCCYALTFMYEDYNTPDWSDLTREHEKRFGIQIELKGFATINVSGDDNPASTDTYLIDPFNPTNLNR</sequence>
<keyword evidence="8" id="KW-1185">Reference proteome</keyword>
<dbReference type="OrthoDB" id="9760225at2"/>
<comment type="caution">
    <text evidence="4">Lacks conserved residue(s) required for the propagation of feature annotation.</text>
</comment>
<dbReference type="InterPro" id="IPR050218">
    <property type="entry name" value="LptD"/>
</dbReference>
<dbReference type="STRING" id="762983.HMPREF9444_00671"/>
<comment type="subcellular location">
    <subcellularLocation>
        <location evidence="4">Cell outer membrane</location>
    </subcellularLocation>
</comment>